<evidence type="ECO:0000313" key="1">
    <source>
        <dbReference type="EMBL" id="GAL05211.1"/>
    </source>
</evidence>
<dbReference type="eggNOG" id="ENOG50332T4">
    <property type="taxonomic scope" value="Bacteria"/>
</dbReference>
<protein>
    <submittedName>
        <fullName evidence="1">Uncharacterized protein</fullName>
    </submittedName>
</protein>
<reference evidence="2 4" key="2">
    <citation type="submission" date="2015-05" db="EMBL/GenBank/DDBJ databases">
        <title>Photobacterium galathea sp. nov.</title>
        <authorList>
            <person name="Machado H."/>
            <person name="Gram L."/>
        </authorList>
    </citation>
    <scope>NUCLEOTIDE SEQUENCE [LARGE SCALE GENOMIC DNA]</scope>
    <source>
        <strain evidence="2 4">DSM 25995</strain>
    </source>
</reference>
<organism evidence="1 3">
    <name type="scientific">Photobacterium aphoticum</name>
    <dbReference type="NCBI Taxonomy" id="754436"/>
    <lineage>
        <taxon>Bacteria</taxon>
        <taxon>Pseudomonadati</taxon>
        <taxon>Pseudomonadota</taxon>
        <taxon>Gammaproteobacteria</taxon>
        <taxon>Vibrionales</taxon>
        <taxon>Vibrionaceae</taxon>
        <taxon>Photobacterium</taxon>
    </lineage>
</organism>
<name>A0A090QQK3_9GAMM</name>
<comment type="caution">
    <text evidence="1">The sequence shown here is derived from an EMBL/GenBank/DDBJ whole genome shotgun (WGS) entry which is preliminary data.</text>
</comment>
<dbReference type="RefSeq" id="WP_047874144.1">
    <property type="nucleotide sequence ID" value="NZ_BMYC01000002.1"/>
</dbReference>
<sequence length="101" mass="11831">MTMISAREFSDWLRNRFAGEEQGVSLTRADINQLTGRQSFSLGFIHDIHYELMQHGMAFVTDTSRDVFYLVPVCNRPWRQQLEDQFERDLFCNVLPLDKSG</sequence>
<gene>
    <name evidence="2" type="ORF">ABT58_09445</name>
    <name evidence="1" type="ORF">JCM19237_3594</name>
</gene>
<proteinExistence type="predicted"/>
<dbReference type="EMBL" id="BBMN01000006">
    <property type="protein sequence ID" value="GAL05211.1"/>
    <property type="molecule type" value="Genomic_DNA"/>
</dbReference>
<dbReference type="Proteomes" id="UP000036426">
    <property type="component" value="Unassembled WGS sequence"/>
</dbReference>
<dbReference type="Proteomes" id="UP000029227">
    <property type="component" value="Unassembled WGS sequence"/>
</dbReference>
<dbReference type="AlphaFoldDB" id="A0A090QQK3"/>
<dbReference type="PATRIC" id="fig|754436.4.peg.1997"/>
<dbReference type="OrthoDB" id="5817599at2"/>
<evidence type="ECO:0000313" key="2">
    <source>
        <dbReference type="EMBL" id="KLV01025.1"/>
    </source>
</evidence>
<keyword evidence="4" id="KW-1185">Reference proteome</keyword>
<dbReference type="EMBL" id="LDOV01000017">
    <property type="protein sequence ID" value="KLV01025.1"/>
    <property type="molecule type" value="Genomic_DNA"/>
</dbReference>
<accession>A0A090QQK3</accession>
<reference evidence="1 3" key="1">
    <citation type="journal article" date="2014" name="Genome Announc.">
        <title>Draft Genome Sequences of Two Vibrionaceae Species, Vibrio ponticus C121 and Photobacterium aphoticum C119, Isolated as Coral Reef Microbiota.</title>
        <authorList>
            <person name="Al-saari N."/>
            <person name="Meirelles P.M."/>
            <person name="Mino S."/>
            <person name="Suda W."/>
            <person name="Oshima K."/>
            <person name="Hattori M."/>
            <person name="Ohkuma M."/>
            <person name="Thompson F.L."/>
            <person name="Gomez-Gil B."/>
            <person name="Sawabe T."/>
            <person name="Sawabe T."/>
        </authorList>
    </citation>
    <scope>NUCLEOTIDE SEQUENCE [LARGE SCALE GENOMIC DNA]</scope>
    <source>
        <strain evidence="1 3">JCM 19237</strain>
    </source>
</reference>
<evidence type="ECO:0000313" key="4">
    <source>
        <dbReference type="Proteomes" id="UP000036426"/>
    </source>
</evidence>
<evidence type="ECO:0000313" key="3">
    <source>
        <dbReference type="Proteomes" id="UP000029227"/>
    </source>
</evidence>